<dbReference type="PANTHER" id="PTHR33835:SF1">
    <property type="entry name" value="METALLO-BETA-LACTAMASE DOMAIN-CONTAINING PROTEIN"/>
    <property type="match status" value="1"/>
</dbReference>
<name>M2T780_9SPHN</name>
<gene>
    <name evidence="2" type="ORF">C725_2090</name>
</gene>
<protein>
    <recommendedName>
        <fullName evidence="4">DUF4336 domain-containing protein</fullName>
    </recommendedName>
</protein>
<feature type="signal peptide" evidence="1">
    <location>
        <begin position="1"/>
        <end position="20"/>
    </location>
</feature>
<evidence type="ECO:0000313" key="2">
    <source>
        <dbReference type="EMBL" id="EMD82369.1"/>
    </source>
</evidence>
<dbReference type="Pfam" id="PF14234">
    <property type="entry name" value="DUF4336"/>
    <property type="match status" value="1"/>
</dbReference>
<dbReference type="SUPFAM" id="SSF56281">
    <property type="entry name" value="Metallo-hydrolase/oxidoreductase"/>
    <property type="match status" value="1"/>
</dbReference>
<evidence type="ECO:0000256" key="1">
    <source>
        <dbReference type="SAM" id="SignalP"/>
    </source>
</evidence>
<proteinExistence type="predicted"/>
<feature type="chain" id="PRO_5004025678" description="DUF4336 domain-containing protein" evidence="1">
    <location>
        <begin position="21"/>
        <end position="277"/>
    </location>
</feature>
<evidence type="ECO:0000313" key="3">
    <source>
        <dbReference type="Proteomes" id="UP000011717"/>
    </source>
</evidence>
<accession>M2T780</accession>
<evidence type="ECO:0008006" key="4">
    <source>
        <dbReference type="Google" id="ProtNLM"/>
    </source>
</evidence>
<dbReference type="Proteomes" id="UP000011717">
    <property type="component" value="Unassembled WGS sequence"/>
</dbReference>
<organism evidence="2 3">
    <name type="scientific">Pacificimonas flava</name>
    <dbReference type="NCBI Taxonomy" id="1234595"/>
    <lineage>
        <taxon>Bacteria</taxon>
        <taxon>Pseudomonadati</taxon>
        <taxon>Pseudomonadota</taxon>
        <taxon>Alphaproteobacteria</taxon>
        <taxon>Sphingomonadales</taxon>
        <taxon>Sphingosinicellaceae</taxon>
        <taxon>Pacificimonas</taxon>
    </lineage>
</organism>
<dbReference type="EMBL" id="AMRV01000007">
    <property type="protein sequence ID" value="EMD82369.1"/>
    <property type="molecule type" value="Genomic_DNA"/>
</dbReference>
<dbReference type="PANTHER" id="PTHR33835">
    <property type="entry name" value="YALI0C07656P"/>
    <property type="match status" value="1"/>
</dbReference>
<reference evidence="2 3" key="1">
    <citation type="journal article" date="2013" name="Genome Announc.">
        <title>Draft Genome Sequence of Strain JLT2015T, Belonging to the Family Sphingomonadaceae of the Alphaproteobacteria.</title>
        <authorList>
            <person name="Tang K."/>
            <person name="Liu K."/>
            <person name="Li S."/>
            <person name="Jiao N."/>
        </authorList>
    </citation>
    <scope>NUCLEOTIDE SEQUENCE [LARGE SCALE GENOMIC DNA]</scope>
    <source>
        <strain evidence="2 3">JLT2015</strain>
    </source>
</reference>
<dbReference type="InterPro" id="IPR036866">
    <property type="entry name" value="RibonucZ/Hydroxyglut_hydro"/>
</dbReference>
<dbReference type="OrthoDB" id="450111at2"/>
<sequence>MASRRNLALALVGSTAVAIAAVALARSSRTHPGAQERDRIGYPPLDTPKPIGTGIWIVDGGPIRAMGTVLPIRMTIIRLRSGELLLHSPIRLTAALMEEVKALGRVAHLIAPSMGHWTFLSDWQRAFPDAKTWGVPGLRDRRPVRNSDVKIDQDLGAAAPEDWAGEIRQALITGGAGFNEAYFFHTESRTLVLTDLIDNLEPGKLPSITAALMRVARATGGTTPLHVRLAVRAGGESAKAAIQEMLALEPERTVFAHGNWFKDRGSERLKQAFGWLI</sequence>
<keyword evidence="3" id="KW-1185">Reference proteome</keyword>
<comment type="caution">
    <text evidence="2">The sequence shown here is derived from an EMBL/GenBank/DDBJ whole genome shotgun (WGS) entry which is preliminary data.</text>
</comment>
<dbReference type="InterPro" id="IPR025638">
    <property type="entry name" value="DUF4336"/>
</dbReference>
<keyword evidence="1" id="KW-0732">Signal</keyword>
<dbReference type="AlphaFoldDB" id="M2T780"/>